<dbReference type="InterPro" id="IPR011010">
    <property type="entry name" value="DNA_brk_join_enz"/>
</dbReference>
<gene>
    <name evidence="3" type="ORF">M0813_27476</name>
</gene>
<evidence type="ECO:0000313" key="3">
    <source>
        <dbReference type="EMBL" id="KAJ6236731.1"/>
    </source>
</evidence>
<reference evidence="3" key="1">
    <citation type="submission" date="2022-08" db="EMBL/GenBank/DDBJ databases">
        <title>Novel sulfate-reducing endosymbionts in the free-living metamonad Anaeramoeba.</title>
        <authorList>
            <person name="Jerlstrom-Hultqvist J."/>
            <person name="Cepicka I."/>
            <person name="Gallot-Lavallee L."/>
            <person name="Salas-Leiva D."/>
            <person name="Curtis B.A."/>
            <person name="Zahonova K."/>
            <person name="Pipaliya S."/>
            <person name="Dacks J."/>
            <person name="Roger A.J."/>
        </authorList>
    </citation>
    <scope>NUCLEOTIDE SEQUENCE</scope>
    <source>
        <strain evidence="3">Schooner1</strain>
    </source>
</reference>
<sequence>MSDESLEQILKETLDEGIDVTENDQIKGEGNKVDLQNSKSELKISEEEKRVIDRSQKIHENKNSKSTRKTVARKFKRFLKGRNIRKKLEEISLEDYDQLITLFLWELKRKNGEDFVFNSVRTYINQLFAFFSIYWLNHKLKDPPTLTNCPYSCNFFHIKLSELSEQGKTGSHRMGLTMEEEADLLESLDIESNELDLLIAAFWMIGKFTGYRGGEIFNLTKKQVQFKESKLVGTYIETYLNHRKNQNNLMAFNVSSKNIRKIFHYPKEKYDPYRIIKKYSKLVTPKRPPNSRFWSAVNINSQRKYWYKDQNIGRGHLAKIFKDRIKRAGIDKPNVTFHSIRATVVTNFVRNNINGKQGKTFTGHISDQSYNIYKSQDDIQKKKKEKKK</sequence>
<dbReference type="PROSITE" id="PS51898">
    <property type="entry name" value="TYR_RECOMBINASE"/>
    <property type="match status" value="1"/>
</dbReference>
<comment type="caution">
    <text evidence="3">The sequence shown here is derived from an EMBL/GenBank/DDBJ whole genome shotgun (WGS) entry which is preliminary data.</text>
</comment>
<dbReference type="Gene3D" id="1.10.443.10">
    <property type="entry name" value="Intergrase catalytic core"/>
    <property type="match status" value="1"/>
</dbReference>
<accession>A0ABQ8XVY2</accession>
<dbReference type="Proteomes" id="UP001150062">
    <property type="component" value="Unassembled WGS sequence"/>
</dbReference>
<keyword evidence="4" id="KW-1185">Reference proteome</keyword>
<proteinExistence type="predicted"/>
<evidence type="ECO:0000313" key="4">
    <source>
        <dbReference type="Proteomes" id="UP001150062"/>
    </source>
</evidence>
<dbReference type="InterPro" id="IPR002104">
    <property type="entry name" value="Integrase_catalytic"/>
</dbReference>
<keyword evidence="1" id="KW-0233">DNA recombination</keyword>
<evidence type="ECO:0000256" key="1">
    <source>
        <dbReference type="ARBA" id="ARBA00023172"/>
    </source>
</evidence>
<feature type="domain" description="Tyr recombinase" evidence="2">
    <location>
        <begin position="171"/>
        <end position="386"/>
    </location>
</feature>
<dbReference type="InterPro" id="IPR013762">
    <property type="entry name" value="Integrase-like_cat_sf"/>
</dbReference>
<dbReference type="Pfam" id="PF00589">
    <property type="entry name" value="Phage_integrase"/>
    <property type="match status" value="1"/>
</dbReference>
<dbReference type="EMBL" id="JAOAOG010000242">
    <property type="protein sequence ID" value="KAJ6236731.1"/>
    <property type="molecule type" value="Genomic_DNA"/>
</dbReference>
<protein>
    <submittedName>
        <fullName evidence="3">Phage integrase-related</fullName>
    </submittedName>
</protein>
<dbReference type="SUPFAM" id="SSF56349">
    <property type="entry name" value="DNA breaking-rejoining enzymes"/>
    <property type="match status" value="1"/>
</dbReference>
<evidence type="ECO:0000259" key="2">
    <source>
        <dbReference type="PROSITE" id="PS51898"/>
    </source>
</evidence>
<name>A0ABQ8XVY2_9EUKA</name>
<organism evidence="3 4">
    <name type="scientific">Anaeramoeba flamelloides</name>
    <dbReference type="NCBI Taxonomy" id="1746091"/>
    <lineage>
        <taxon>Eukaryota</taxon>
        <taxon>Metamonada</taxon>
        <taxon>Anaeramoebidae</taxon>
        <taxon>Anaeramoeba</taxon>
    </lineage>
</organism>